<dbReference type="EMBL" id="MN696166">
    <property type="protein sequence ID" value="QGY99502.1"/>
    <property type="molecule type" value="Genomic_DNA"/>
</dbReference>
<dbReference type="EMBL" id="MN696170">
    <property type="protein sequence ID" value="QGZ00070.1"/>
    <property type="molecule type" value="Genomic_DNA"/>
</dbReference>
<dbReference type="EMBL" id="MN696165">
    <property type="protein sequence ID" value="QGY99360.1"/>
    <property type="molecule type" value="Genomic_DNA"/>
</dbReference>
<dbReference type="EMBL" id="MN696171">
    <property type="protein sequence ID" value="QGZ00211.1"/>
    <property type="molecule type" value="Genomic_DNA"/>
</dbReference>
<evidence type="ECO:0000313" key="2">
    <source>
        <dbReference type="EMBL" id="AIU36968.1"/>
    </source>
</evidence>
<dbReference type="GeneID" id="921442"/>
<dbReference type="EMBL" id="KM217576">
    <property type="protein sequence ID" value="AIU37110.1"/>
    <property type="molecule type" value="Genomic_DNA"/>
</dbReference>
<proteinExistence type="predicted"/>
<dbReference type="OrthoDB" id="27780at10239"/>
<dbReference type="EMBL" id="KM217577">
    <property type="protein sequence ID" value="AIU37251.1"/>
    <property type="molecule type" value="Genomic_DNA"/>
</dbReference>
<accession>A0A097P283</accession>
<evidence type="ECO:0000313" key="5">
    <source>
        <dbReference type="EMBL" id="QDW81102.1"/>
    </source>
</evidence>
<evidence type="ECO:0000313" key="7">
    <source>
        <dbReference type="EMBL" id="QGY99502.1"/>
    </source>
</evidence>
<dbReference type="EMBL" id="MN696169">
    <property type="protein sequence ID" value="QGY99927.1"/>
    <property type="molecule type" value="Genomic_DNA"/>
</dbReference>
<reference evidence="6" key="2">
    <citation type="journal article" date="2019" name="Virology">
        <title>Single nucleotide polymorphism (SNP) frequencies and distribution reveal complex genetic composition of seven novel natural isolates of Cydia pomonella granulovirus.</title>
        <authorList>
            <person name="Fan J."/>
            <person name="Wennmann J.T."/>
            <person name="Wang D."/>
            <person name="Jehle J.A."/>
        </authorList>
    </citation>
    <scope>NUCLEOTIDE SEQUENCE</scope>
    <source>
        <strain evidence="6">CpGV-ALE</strain>
        <strain evidence="7">CpGV-JQ</strain>
        <strain evidence="8">CpGV-KS1</strain>
        <strain evidence="9">CpGV-KS2</strain>
        <strain evidence="10">CpGV-WW</strain>
        <strain evidence="12">CpGV-ZY</strain>
        <strain evidence="11">CpGV-ZY2</strain>
    </source>
</reference>
<organismHost>
    <name type="scientific">Cydia pomonella</name>
    <name type="common">Codling moth</name>
    <dbReference type="NCBI Taxonomy" id="82600"/>
</organismHost>
<dbReference type="EMBL" id="KM217575">
    <property type="protein sequence ID" value="AIU36968.1"/>
    <property type="molecule type" value="Genomic_DNA"/>
</dbReference>
<sequence>MIHYHTTRFYYTPANTTTHLTHCIRVYKNVAGDYTIVRGDIEQVERLSGQYTGELVCCIDNVHCVWDYGCTTKHQIQVIEIRVYKEELVEELVTREQNRVINFANDYVHMFVDE</sequence>
<evidence type="ECO:0000313" key="12">
    <source>
        <dbReference type="EMBL" id="QGZ00211.1"/>
    </source>
</evidence>
<dbReference type="EMBL" id="MN075941">
    <property type="protein sequence ID" value="QDW81102.1"/>
    <property type="molecule type" value="Genomic_DNA"/>
</dbReference>
<dbReference type="RefSeq" id="NP_148827.1">
    <property type="nucleotide sequence ID" value="NC_002816.1"/>
</dbReference>
<evidence type="ECO:0000313" key="8">
    <source>
        <dbReference type="EMBL" id="QGY99644.1"/>
    </source>
</evidence>
<gene>
    <name evidence="4" type="primary">orf43</name>
</gene>
<dbReference type="EMBL" id="MN696168">
    <property type="protein sequence ID" value="QGY99786.1"/>
    <property type="molecule type" value="Genomic_DNA"/>
</dbReference>
<evidence type="ECO:0000313" key="9">
    <source>
        <dbReference type="EMBL" id="QGY99786.1"/>
    </source>
</evidence>
<evidence type="ECO:0000313" key="3">
    <source>
        <dbReference type="EMBL" id="AIU37110.1"/>
    </source>
</evidence>
<evidence type="ECO:0000313" key="1">
    <source>
        <dbReference type="EMBL" id="AIU36689.1"/>
    </source>
</evidence>
<reference evidence="5" key="3">
    <citation type="journal article" date="2019" name="Viruses">
        <title>Genome Analysis of A Novel South African Cydia pomonella granulovirus (CpGV-SA) with Resistance-Breaking Potential.</title>
        <authorList>
            <person name="Motsoeneng B."/>
            <person name="Jukes M.D."/>
            <person name="Knox C.M."/>
            <person name="Hill M.P."/>
            <person name="Moore S.D."/>
        </authorList>
    </citation>
    <scope>NUCLEOTIDE SEQUENCE</scope>
    <source>
        <strain evidence="5">CpGV-SA</strain>
    </source>
</reference>
<name>A0A097P283_GVCP</name>
<evidence type="ECO:0000313" key="4">
    <source>
        <dbReference type="EMBL" id="AIU37251.1"/>
    </source>
</evidence>
<reference evidence="4" key="1">
    <citation type="journal article" date="2014" name="Proc. Natl. Acad. Sci. U.S.A.">
        <title>Baculovirus resistance in codling moth is virus isolate-dependent and the consequence of a mutation in viral gene pe38.</title>
        <authorList>
            <person name="Gebhardt M.M."/>
            <person name="Eberle K.E."/>
            <person name="Radtke P."/>
            <person name="Jehle J.A."/>
        </authorList>
    </citation>
    <scope>NUCLEOTIDE SEQUENCE</scope>
    <source>
        <strain evidence="4">CpGV-E2</strain>
        <strain evidence="3">CpGV-I12</strain>
        <strain evidence="2">CpGV-M</strain>
        <strain evidence="1">CpGV-S</strain>
    </source>
</reference>
<organism evidence="4">
    <name type="scientific">Cydia pomonella granulosis virus</name>
    <name type="common">CpGV</name>
    <name type="synonym">Cydia pomonella granulovirus</name>
    <dbReference type="NCBI Taxonomy" id="28289"/>
    <lineage>
        <taxon>Viruses</taxon>
        <taxon>Viruses incertae sedis</taxon>
        <taxon>Naldaviricetes</taxon>
        <taxon>Lefavirales</taxon>
        <taxon>Baculoviridae</taxon>
        <taxon>Betabaculovirus</taxon>
        <taxon>Betabaculovirus cypomonellae</taxon>
    </lineage>
</organism>
<dbReference type="KEGG" id="vg:921442"/>
<evidence type="ECO:0000313" key="11">
    <source>
        <dbReference type="EMBL" id="QGZ00070.1"/>
    </source>
</evidence>
<protein>
    <submittedName>
        <fullName evidence="4">ORF43</fullName>
    </submittedName>
</protein>
<evidence type="ECO:0000313" key="10">
    <source>
        <dbReference type="EMBL" id="QGY99927.1"/>
    </source>
</evidence>
<dbReference type="EMBL" id="KM217573">
    <property type="protein sequence ID" value="AIU36689.1"/>
    <property type="molecule type" value="Genomic_DNA"/>
</dbReference>
<evidence type="ECO:0000313" key="6">
    <source>
        <dbReference type="EMBL" id="QGY99360.1"/>
    </source>
</evidence>
<dbReference type="EMBL" id="MN696167">
    <property type="protein sequence ID" value="QGY99644.1"/>
    <property type="molecule type" value="Genomic_DNA"/>
</dbReference>